<reference evidence="2" key="2">
    <citation type="submission" date="2021-04" db="EMBL/GenBank/DDBJ databases">
        <authorList>
            <person name="Podell S."/>
        </authorList>
    </citation>
    <scope>NUCLEOTIDE SEQUENCE</scope>
    <source>
        <strain evidence="2">Hildebrandi</strain>
    </source>
</reference>
<sequence>MLSFKGGEGTGDGTTDSLSRRTSSPNKTNEEIILAMEAKAQRLEDSVKKHRESANSSLNDMGTFQRHPEKTKSLKDKFGDRMEGCTECCADCCVGCECVIS</sequence>
<protein>
    <submittedName>
        <fullName evidence="2">Uncharacterized protein</fullName>
    </submittedName>
</protein>
<organism evidence="2 3">
    <name type="scientific">Nitzschia inconspicua</name>
    <dbReference type="NCBI Taxonomy" id="303405"/>
    <lineage>
        <taxon>Eukaryota</taxon>
        <taxon>Sar</taxon>
        <taxon>Stramenopiles</taxon>
        <taxon>Ochrophyta</taxon>
        <taxon>Bacillariophyta</taxon>
        <taxon>Bacillariophyceae</taxon>
        <taxon>Bacillariophycidae</taxon>
        <taxon>Bacillariales</taxon>
        <taxon>Bacillariaceae</taxon>
        <taxon>Nitzschia</taxon>
    </lineage>
</organism>
<keyword evidence="3" id="KW-1185">Reference proteome</keyword>
<evidence type="ECO:0000256" key="1">
    <source>
        <dbReference type="SAM" id="MobiDB-lite"/>
    </source>
</evidence>
<feature type="region of interest" description="Disordered" evidence="1">
    <location>
        <begin position="43"/>
        <end position="70"/>
    </location>
</feature>
<accession>A0A9K3L3P5</accession>
<dbReference type="AlphaFoldDB" id="A0A9K3L3P5"/>
<feature type="region of interest" description="Disordered" evidence="1">
    <location>
        <begin position="1"/>
        <end position="30"/>
    </location>
</feature>
<dbReference type="Proteomes" id="UP000693970">
    <property type="component" value="Unassembled WGS sequence"/>
</dbReference>
<reference evidence="2" key="1">
    <citation type="journal article" date="2021" name="Sci. Rep.">
        <title>Diploid genomic architecture of Nitzschia inconspicua, an elite biomass production diatom.</title>
        <authorList>
            <person name="Oliver A."/>
            <person name="Podell S."/>
            <person name="Pinowska A."/>
            <person name="Traller J.C."/>
            <person name="Smith S.R."/>
            <person name="McClure R."/>
            <person name="Beliaev A."/>
            <person name="Bohutskyi P."/>
            <person name="Hill E.A."/>
            <person name="Rabines A."/>
            <person name="Zheng H."/>
            <person name="Allen L.Z."/>
            <person name="Kuo A."/>
            <person name="Grigoriev I.V."/>
            <person name="Allen A.E."/>
            <person name="Hazlebeck D."/>
            <person name="Allen E.E."/>
        </authorList>
    </citation>
    <scope>NUCLEOTIDE SEQUENCE</scope>
    <source>
        <strain evidence="2">Hildebrandi</strain>
    </source>
</reference>
<dbReference type="EMBL" id="JAGRRH010000016">
    <property type="protein sequence ID" value="KAG7354887.1"/>
    <property type="molecule type" value="Genomic_DNA"/>
</dbReference>
<feature type="compositionally biased region" description="Gly residues" evidence="1">
    <location>
        <begin position="1"/>
        <end position="12"/>
    </location>
</feature>
<name>A0A9K3L3P5_9STRA</name>
<proteinExistence type="predicted"/>
<gene>
    <name evidence="2" type="ORF">IV203_004243</name>
</gene>
<evidence type="ECO:0000313" key="2">
    <source>
        <dbReference type="EMBL" id="KAG7354887.1"/>
    </source>
</evidence>
<evidence type="ECO:0000313" key="3">
    <source>
        <dbReference type="Proteomes" id="UP000693970"/>
    </source>
</evidence>
<comment type="caution">
    <text evidence="2">The sequence shown here is derived from an EMBL/GenBank/DDBJ whole genome shotgun (WGS) entry which is preliminary data.</text>
</comment>